<evidence type="ECO:0000313" key="3">
    <source>
        <dbReference type="Proteomes" id="UP000005205"/>
    </source>
</evidence>
<dbReference type="InParanoid" id="A0A158NHY5"/>
<accession>A0A158NHY5</accession>
<dbReference type="Pfam" id="PF12762">
    <property type="entry name" value="DDE_Tnp_IS1595"/>
    <property type="match status" value="1"/>
</dbReference>
<organism evidence="2 3">
    <name type="scientific">Atta cephalotes</name>
    <name type="common">Leafcutter ant</name>
    <dbReference type="NCBI Taxonomy" id="12957"/>
    <lineage>
        <taxon>Eukaryota</taxon>
        <taxon>Metazoa</taxon>
        <taxon>Ecdysozoa</taxon>
        <taxon>Arthropoda</taxon>
        <taxon>Hexapoda</taxon>
        <taxon>Insecta</taxon>
        <taxon>Pterygota</taxon>
        <taxon>Neoptera</taxon>
        <taxon>Endopterygota</taxon>
        <taxon>Hymenoptera</taxon>
        <taxon>Apocrita</taxon>
        <taxon>Aculeata</taxon>
        <taxon>Formicoidea</taxon>
        <taxon>Formicidae</taxon>
        <taxon>Myrmicinae</taxon>
        <taxon>Atta</taxon>
    </lineage>
</organism>
<keyword evidence="3" id="KW-1185">Reference proteome</keyword>
<proteinExistence type="predicted"/>
<dbReference type="AlphaFoldDB" id="A0A158NHY5"/>
<dbReference type="KEGG" id="acep:105620248"/>
<evidence type="ECO:0000313" key="2">
    <source>
        <dbReference type="EnsemblMetazoa" id="XP_012057143.1"/>
    </source>
</evidence>
<dbReference type="Proteomes" id="UP000005205">
    <property type="component" value="Unassembled WGS sequence"/>
</dbReference>
<dbReference type="InterPro" id="IPR024445">
    <property type="entry name" value="Tnp_ISXO2-like"/>
</dbReference>
<dbReference type="SMART" id="SM01126">
    <property type="entry name" value="DDE_Tnp_IS1595"/>
    <property type="match status" value="1"/>
</dbReference>
<feature type="domain" description="ISXO2-like transposase" evidence="1">
    <location>
        <begin position="141"/>
        <end position="286"/>
    </location>
</feature>
<dbReference type="EnsemblMetazoa" id="XM_012201753.1">
    <property type="protein sequence ID" value="XP_012057143.1"/>
    <property type="gene ID" value="LOC105620248"/>
</dbReference>
<protein>
    <recommendedName>
        <fullName evidence="1">ISXO2-like transposase domain-containing protein</fullName>
    </recommendedName>
</protein>
<reference evidence="3" key="1">
    <citation type="journal article" date="2011" name="PLoS Genet.">
        <title>The genome sequence of the leaf-cutter ant Atta cephalotes reveals insights into its obligate symbiotic lifestyle.</title>
        <authorList>
            <person name="Suen G."/>
            <person name="Teiling C."/>
            <person name="Li L."/>
            <person name="Holt C."/>
            <person name="Abouheif E."/>
            <person name="Bornberg-Bauer E."/>
            <person name="Bouffard P."/>
            <person name="Caldera E.J."/>
            <person name="Cash E."/>
            <person name="Cavanaugh A."/>
            <person name="Denas O."/>
            <person name="Elhaik E."/>
            <person name="Fave M.J."/>
            <person name="Gadau J."/>
            <person name="Gibson J.D."/>
            <person name="Graur D."/>
            <person name="Grubbs K.J."/>
            <person name="Hagen D.E."/>
            <person name="Harkins T.T."/>
            <person name="Helmkampf M."/>
            <person name="Hu H."/>
            <person name="Johnson B.R."/>
            <person name="Kim J."/>
            <person name="Marsh S.E."/>
            <person name="Moeller J.A."/>
            <person name="Munoz-Torres M.C."/>
            <person name="Murphy M.C."/>
            <person name="Naughton M.C."/>
            <person name="Nigam S."/>
            <person name="Overson R."/>
            <person name="Rajakumar R."/>
            <person name="Reese J.T."/>
            <person name="Scott J.J."/>
            <person name="Smith C.R."/>
            <person name="Tao S."/>
            <person name="Tsutsui N.D."/>
            <person name="Viljakainen L."/>
            <person name="Wissler L."/>
            <person name="Yandell M.D."/>
            <person name="Zimmer F."/>
            <person name="Taylor J."/>
            <person name="Slater S.C."/>
            <person name="Clifton S.W."/>
            <person name="Warren W.C."/>
            <person name="Elsik C.G."/>
            <person name="Smith C.D."/>
            <person name="Weinstock G.M."/>
            <person name="Gerardo N.M."/>
            <person name="Currie C.R."/>
        </authorList>
    </citation>
    <scope>NUCLEOTIDE SEQUENCE [LARGE SCALE GENOMIC DNA]</scope>
</reference>
<dbReference type="EMBL" id="ADTU01016112">
    <property type="status" value="NOT_ANNOTATED_CDS"/>
    <property type="molecule type" value="Genomic_DNA"/>
</dbReference>
<gene>
    <name evidence="2" type="primary">105620248</name>
</gene>
<dbReference type="OrthoDB" id="10052789at2759"/>
<evidence type="ECO:0000259" key="1">
    <source>
        <dbReference type="SMART" id="SM01126"/>
    </source>
</evidence>
<dbReference type="PANTHER" id="PTHR47163">
    <property type="entry name" value="DDE_TNP_IS1595 DOMAIN-CONTAINING PROTEIN"/>
    <property type="match status" value="1"/>
</dbReference>
<dbReference type="InterPro" id="IPR053164">
    <property type="entry name" value="IS1016-like_transposase"/>
</dbReference>
<sequence>MKLSKYIHLTYSQENLIDFLVEHHLLVATMNCDNCKEIIDLNEETLLFVCKKKASTEKESNKKSLNAICNFKRSATKGTWFDRLDTNLQIICRLTAYFVMVPRTRQKFLRYETGLSVPIINEWIKYCREVCVYWAKKRSEKLGGPGMTVEIDGAKIGRRKGCDVTKKIKGDWIYGGFERETRRIFIVPVEVGTKESLLKTIKEWINPGTSIVTHFWKAYNCLNDKSFKSLKRKHSYKFIDPKTDKIADDTHIREIESCWREVRAHMPRPASYSLQCFSEYLFKRVNELDVRIETFFDIIAEMYPPKR</sequence>
<name>A0A158NHY5_ATTCE</name>
<dbReference type="PANTHER" id="PTHR47163:SF2">
    <property type="entry name" value="SI:DKEY-17M8.2"/>
    <property type="match status" value="1"/>
</dbReference>
<reference evidence="2" key="2">
    <citation type="submission" date="2016-04" db="UniProtKB">
        <authorList>
            <consortium name="EnsemblMetazoa"/>
        </authorList>
    </citation>
    <scope>IDENTIFICATION</scope>
</reference>